<evidence type="ECO:0000313" key="5">
    <source>
        <dbReference type="Proteomes" id="UP000034600"/>
    </source>
</evidence>
<protein>
    <recommendedName>
        <fullName evidence="3">SsrA-binding protein</fullName>
    </recommendedName>
    <alternativeName>
        <fullName evidence="3">Small protein B</fullName>
    </alternativeName>
</protein>
<evidence type="ECO:0000313" key="4">
    <source>
        <dbReference type="EMBL" id="KKU98837.1"/>
    </source>
</evidence>
<dbReference type="Proteomes" id="UP000034600">
    <property type="component" value="Unassembled WGS sequence"/>
</dbReference>
<evidence type="ECO:0000256" key="1">
    <source>
        <dbReference type="ARBA" id="ARBA00022490"/>
    </source>
</evidence>
<evidence type="ECO:0000256" key="3">
    <source>
        <dbReference type="HAMAP-Rule" id="MF_00023"/>
    </source>
</evidence>
<accession>A0A0G1UXE7</accession>
<dbReference type="GO" id="GO:0003723">
    <property type="term" value="F:RNA binding"/>
    <property type="evidence" value="ECO:0007669"/>
    <property type="project" value="UniProtKB-UniRule"/>
</dbReference>
<dbReference type="NCBIfam" id="TIGR00086">
    <property type="entry name" value="smpB"/>
    <property type="match status" value="1"/>
</dbReference>
<dbReference type="Pfam" id="PF01668">
    <property type="entry name" value="SmpB"/>
    <property type="match status" value="1"/>
</dbReference>
<dbReference type="HAMAP" id="MF_00023">
    <property type="entry name" value="SmpB"/>
    <property type="match status" value="1"/>
</dbReference>
<gene>
    <name evidence="3 4" type="primary">smpB</name>
    <name evidence="4" type="ORF">UY32_C0013G0034</name>
</gene>
<dbReference type="InterPro" id="IPR023620">
    <property type="entry name" value="SmpB"/>
</dbReference>
<dbReference type="PANTHER" id="PTHR30308:SF2">
    <property type="entry name" value="SSRA-BINDING PROTEIN"/>
    <property type="match status" value="1"/>
</dbReference>
<comment type="function">
    <text evidence="3">Required for rescue of stalled ribosomes mediated by trans-translation. Binds to transfer-messenger RNA (tmRNA), required for stable association of tmRNA with ribosomes. tmRNA and SmpB together mimic tRNA shape, replacing the anticodon stem-loop with SmpB. tmRNA is encoded by the ssrA gene; the 2 termini fold to resemble tRNA(Ala) and it encodes a 'tag peptide', a short internal open reading frame. During trans-translation Ala-aminoacylated tmRNA acts like a tRNA, entering the A-site of stalled ribosomes, displacing the stalled mRNA. The ribosome then switches to translate the ORF on the tmRNA; the nascent peptide is terminated with the 'tag peptide' encoded by the tmRNA and targeted for degradation. The ribosome is freed to recommence translation, which seems to be the essential function of trans-translation.</text>
</comment>
<evidence type="ECO:0000256" key="2">
    <source>
        <dbReference type="ARBA" id="ARBA00022884"/>
    </source>
</evidence>
<sequence>MKDLSVNKRAGFDYEISEKLFAGIQLTGHEAKSVKMGRVDIAGAHAIERGGELFLIGMKVPPFQPKNVPAGYETERTKKLLLNRDEIKVIIGKIGTGLTLVPLRVYTERGFVKVELGLGKGRKKRDKRELIKKRETEREIRGHVGL</sequence>
<dbReference type="InterPro" id="IPR000037">
    <property type="entry name" value="SsrA-bd_prot"/>
</dbReference>
<dbReference type="PANTHER" id="PTHR30308">
    <property type="entry name" value="TMRNA-BINDING COMPONENT OF TRANS-TRANSLATION TAGGING COMPLEX"/>
    <property type="match status" value="1"/>
</dbReference>
<proteinExistence type="inferred from homology"/>
<dbReference type="Gene3D" id="2.40.280.10">
    <property type="match status" value="1"/>
</dbReference>
<dbReference type="NCBIfam" id="NF003843">
    <property type="entry name" value="PRK05422.1"/>
    <property type="match status" value="1"/>
</dbReference>
<comment type="caution">
    <text evidence="4">The sequence shown here is derived from an EMBL/GenBank/DDBJ whole genome shotgun (WGS) entry which is preliminary data.</text>
</comment>
<dbReference type="SUPFAM" id="SSF74982">
    <property type="entry name" value="Small protein B (SmpB)"/>
    <property type="match status" value="1"/>
</dbReference>
<dbReference type="GO" id="GO:0070930">
    <property type="term" value="P:trans-translation-dependent protein tagging"/>
    <property type="evidence" value="ECO:0007669"/>
    <property type="project" value="TreeGrafter"/>
</dbReference>
<dbReference type="EMBL" id="LCPO01000013">
    <property type="protein sequence ID" value="KKU98837.1"/>
    <property type="molecule type" value="Genomic_DNA"/>
</dbReference>
<organism evidence="4 5">
    <name type="scientific">Candidatus Jorgensenbacteria bacterium GW2011_GWC1_48_8</name>
    <dbReference type="NCBI Taxonomy" id="1618666"/>
    <lineage>
        <taxon>Bacteria</taxon>
        <taxon>Candidatus Joergenseniibacteriota</taxon>
    </lineage>
</organism>
<keyword evidence="2 3" id="KW-0694">RNA-binding</keyword>
<dbReference type="GO" id="GO:0005829">
    <property type="term" value="C:cytosol"/>
    <property type="evidence" value="ECO:0007669"/>
    <property type="project" value="TreeGrafter"/>
</dbReference>
<comment type="subcellular location">
    <subcellularLocation>
        <location evidence="3">Cytoplasm</location>
    </subcellularLocation>
    <text evidence="3">The tmRNA-SmpB complex associates with stalled 70S ribosomes.</text>
</comment>
<name>A0A0G1UXE7_9BACT</name>
<dbReference type="AlphaFoldDB" id="A0A0G1UXE7"/>
<dbReference type="GO" id="GO:0070929">
    <property type="term" value="P:trans-translation"/>
    <property type="evidence" value="ECO:0007669"/>
    <property type="project" value="UniProtKB-UniRule"/>
</dbReference>
<reference evidence="4 5" key="1">
    <citation type="journal article" date="2015" name="Nature">
        <title>rRNA introns, odd ribosomes, and small enigmatic genomes across a large radiation of phyla.</title>
        <authorList>
            <person name="Brown C.T."/>
            <person name="Hug L.A."/>
            <person name="Thomas B.C."/>
            <person name="Sharon I."/>
            <person name="Castelle C.J."/>
            <person name="Singh A."/>
            <person name="Wilkins M.J."/>
            <person name="Williams K.H."/>
            <person name="Banfield J.F."/>
        </authorList>
    </citation>
    <scope>NUCLEOTIDE SEQUENCE [LARGE SCALE GENOMIC DNA]</scope>
</reference>
<comment type="similarity">
    <text evidence="3">Belongs to the SmpB family.</text>
</comment>
<keyword evidence="1 3" id="KW-0963">Cytoplasm</keyword>